<dbReference type="RefSeq" id="WP_111398787.1">
    <property type="nucleotide sequence ID" value="NZ_QKYU01000014.1"/>
</dbReference>
<evidence type="ECO:0000313" key="3">
    <source>
        <dbReference type="EMBL" id="PZW44816.1"/>
    </source>
</evidence>
<evidence type="ECO:0008006" key="5">
    <source>
        <dbReference type="Google" id="ProtNLM"/>
    </source>
</evidence>
<dbReference type="Gene3D" id="6.10.30.10">
    <property type="match status" value="1"/>
</dbReference>
<dbReference type="Pfam" id="PF01796">
    <property type="entry name" value="OB_ChsH2_C"/>
    <property type="match status" value="1"/>
</dbReference>
<dbReference type="EMBL" id="QKYU01000014">
    <property type="protein sequence ID" value="PZW44816.1"/>
    <property type="molecule type" value="Genomic_DNA"/>
</dbReference>
<dbReference type="InterPro" id="IPR002878">
    <property type="entry name" value="ChsH2_C"/>
</dbReference>
<dbReference type="PANTHER" id="PTHR34075:SF5">
    <property type="entry name" value="BLR3430 PROTEIN"/>
    <property type="match status" value="1"/>
</dbReference>
<feature type="domain" description="ChsH2 rubredoxin-like zinc ribbon" evidence="2">
    <location>
        <begin position="25"/>
        <end position="60"/>
    </location>
</feature>
<protein>
    <recommendedName>
        <fullName evidence="5">OB-fold protein</fullName>
    </recommendedName>
</protein>
<dbReference type="AlphaFoldDB" id="A0A2W7ICX7"/>
<accession>A0A2W7ICX7</accession>
<dbReference type="Proteomes" id="UP000249688">
    <property type="component" value="Unassembled WGS sequence"/>
</dbReference>
<dbReference type="InterPro" id="IPR012340">
    <property type="entry name" value="NA-bd_OB-fold"/>
</dbReference>
<organism evidence="3 4">
    <name type="scientific">Humitalea rosea</name>
    <dbReference type="NCBI Taxonomy" id="990373"/>
    <lineage>
        <taxon>Bacteria</taxon>
        <taxon>Pseudomonadati</taxon>
        <taxon>Pseudomonadota</taxon>
        <taxon>Alphaproteobacteria</taxon>
        <taxon>Acetobacterales</taxon>
        <taxon>Roseomonadaceae</taxon>
        <taxon>Humitalea</taxon>
    </lineage>
</organism>
<name>A0A2W7ICX7_9PROT</name>
<dbReference type="SUPFAM" id="SSF50249">
    <property type="entry name" value="Nucleic acid-binding proteins"/>
    <property type="match status" value="1"/>
</dbReference>
<reference evidence="3 4" key="1">
    <citation type="submission" date="2018-06" db="EMBL/GenBank/DDBJ databases">
        <title>Genomic Encyclopedia of Archaeal and Bacterial Type Strains, Phase II (KMG-II): from individual species to whole genera.</title>
        <authorList>
            <person name="Goeker M."/>
        </authorList>
    </citation>
    <scope>NUCLEOTIDE SEQUENCE [LARGE SCALE GENOMIC DNA]</scope>
    <source>
        <strain evidence="3 4">DSM 24525</strain>
    </source>
</reference>
<dbReference type="OrthoDB" id="3182121at2"/>
<proteinExistence type="predicted"/>
<evidence type="ECO:0000259" key="2">
    <source>
        <dbReference type="Pfam" id="PF12172"/>
    </source>
</evidence>
<sequence>MLAIIPVVGPRLYPPRVTAFTRRFWDGLLEGRFTTTRCDDCGKWSFPPKPFCPHCWSRNVAWADLSGRGRLYAATTIHAAPAVFRGDAPYRVGIVDLEEGVRLATRLWGDAAAPLDGAVRLVALRHADGALFAARPEPASPS</sequence>
<feature type="domain" description="ChsH2 C-terminal OB-fold" evidence="1">
    <location>
        <begin position="62"/>
        <end position="122"/>
    </location>
</feature>
<keyword evidence="4" id="KW-1185">Reference proteome</keyword>
<comment type="caution">
    <text evidence="3">The sequence shown here is derived from an EMBL/GenBank/DDBJ whole genome shotgun (WGS) entry which is preliminary data.</text>
</comment>
<dbReference type="Pfam" id="PF12172">
    <property type="entry name" value="zf-ChsH2"/>
    <property type="match status" value="1"/>
</dbReference>
<dbReference type="InterPro" id="IPR052513">
    <property type="entry name" value="Thioester_dehydratase-like"/>
</dbReference>
<evidence type="ECO:0000313" key="4">
    <source>
        <dbReference type="Proteomes" id="UP000249688"/>
    </source>
</evidence>
<dbReference type="InterPro" id="IPR022002">
    <property type="entry name" value="ChsH2_Znr"/>
</dbReference>
<dbReference type="PANTHER" id="PTHR34075">
    <property type="entry name" value="BLR3430 PROTEIN"/>
    <property type="match status" value="1"/>
</dbReference>
<evidence type="ECO:0000259" key="1">
    <source>
        <dbReference type="Pfam" id="PF01796"/>
    </source>
</evidence>
<gene>
    <name evidence="3" type="ORF">C8P66_114107</name>
</gene>